<evidence type="ECO:0000313" key="5">
    <source>
        <dbReference type="Proteomes" id="UP000515150"/>
    </source>
</evidence>
<dbReference type="Proteomes" id="UP000515150">
    <property type="component" value="Chromosome 16"/>
</dbReference>
<organism evidence="5 6">
    <name type="scientific">Betta splendens</name>
    <name type="common">Siamese fighting fish</name>
    <dbReference type="NCBI Taxonomy" id="158456"/>
    <lineage>
        <taxon>Eukaryota</taxon>
        <taxon>Metazoa</taxon>
        <taxon>Chordata</taxon>
        <taxon>Craniata</taxon>
        <taxon>Vertebrata</taxon>
        <taxon>Euteleostomi</taxon>
        <taxon>Actinopterygii</taxon>
        <taxon>Neopterygii</taxon>
        <taxon>Teleostei</taxon>
        <taxon>Neoteleostei</taxon>
        <taxon>Acanthomorphata</taxon>
        <taxon>Anabantaria</taxon>
        <taxon>Anabantiformes</taxon>
        <taxon>Anabantoidei</taxon>
        <taxon>Osphronemidae</taxon>
        <taxon>Betta</taxon>
    </lineage>
</organism>
<dbReference type="Pfam" id="PF00020">
    <property type="entry name" value="TNFR_c6"/>
    <property type="match status" value="1"/>
</dbReference>
<dbReference type="GeneID" id="114843387"/>
<proteinExistence type="predicted"/>
<reference evidence="6" key="1">
    <citation type="submission" date="2025-08" db="UniProtKB">
        <authorList>
            <consortium name="RefSeq"/>
        </authorList>
    </citation>
    <scope>IDENTIFICATION</scope>
</reference>
<evidence type="ECO:0000256" key="3">
    <source>
        <dbReference type="SAM" id="Phobius"/>
    </source>
</evidence>
<dbReference type="RefSeq" id="XP_028985726.1">
    <property type="nucleotide sequence ID" value="XM_029129893.3"/>
</dbReference>
<feature type="compositionally biased region" description="Polar residues" evidence="2">
    <location>
        <begin position="80"/>
        <end position="90"/>
    </location>
</feature>
<feature type="disulfide bond" evidence="1">
    <location>
        <begin position="73"/>
        <end position="91"/>
    </location>
</feature>
<feature type="transmembrane region" description="Helical" evidence="3">
    <location>
        <begin position="132"/>
        <end position="152"/>
    </location>
</feature>
<evidence type="ECO:0000256" key="2">
    <source>
        <dbReference type="SAM" id="MobiDB-lite"/>
    </source>
</evidence>
<name>A0A6P7KTC7_BETSP</name>
<sequence length="309" mass="33825">MGHSTRCRDPKTHWDGSSGTCVRCSTLAGYYVTPNCGYDDDGFSRHDVPYRPCNDGTFNSDNNSAVCRPCTVCPSGQDVSSKCTTTTDTRCSPVPRAQTTSPTTSQGSTSTPTPTTVPLRPVATGLDQTETALLAIGVSFLLLLAVCIIFILRKKGRRNSTLRYNKRPSIVEEGFSPLFTADGNNDLEQIFSPGVLSAPLQTVLDNLDVLEQLVILLDPETHGVKNTKHLASRCSFSSSWVTYTYSMKESKSPLKAVLEGVTTRHPDWTVGHLAKLLRLMERNDAVTVLAKLRLTSMPTVQPTDLQNYF</sequence>
<dbReference type="InterPro" id="IPR042355">
    <property type="entry name" value="IGFLR1"/>
</dbReference>
<dbReference type="AlphaFoldDB" id="A0A6P7KTC7"/>
<keyword evidence="3" id="KW-0812">Transmembrane</keyword>
<feature type="compositionally biased region" description="Low complexity" evidence="2">
    <location>
        <begin position="99"/>
        <end position="118"/>
    </location>
</feature>
<feature type="domain" description="TNFR-Cys" evidence="4">
    <location>
        <begin position="52"/>
        <end position="91"/>
    </location>
</feature>
<keyword evidence="3" id="KW-1133">Transmembrane helix</keyword>
<keyword evidence="5" id="KW-1185">Reference proteome</keyword>
<accession>A0A6P7KTC7</accession>
<feature type="region of interest" description="Disordered" evidence="2">
    <location>
        <begin position="80"/>
        <end position="120"/>
    </location>
</feature>
<comment type="caution">
    <text evidence="1">Lacks conserved residue(s) required for the propagation of feature annotation.</text>
</comment>
<gene>
    <name evidence="6" type="primary">igflr1</name>
</gene>
<evidence type="ECO:0000313" key="6">
    <source>
        <dbReference type="RefSeq" id="XP_028985726.1"/>
    </source>
</evidence>
<feature type="disulfide bond" evidence="1">
    <location>
        <begin position="70"/>
        <end position="83"/>
    </location>
</feature>
<dbReference type="InterPro" id="IPR011029">
    <property type="entry name" value="DEATH-like_dom_sf"/>
</dbReference>
<keyword evidence="3" id="KW-0472">Membrane</keyword>
<keyword evidence="1" id="KW-1015">Disulfide bond</keyword>
<dbReference type="InterPro" id="IPR001368">
    <property type="entry name" value="TNFR/NGFR_Cys_rich_reg"/>
</dbReference>
<feature type="repeat" description="TNFR-Cys" evidence="1">
    <location>
        <begin position="52"/>
        <end position="91"/>
    </location>
</feature>
<evidence type="ECO:0000256" key="1">
    <source>
        <dbReference type="PROSITE-ProRule" id="PRU00206"/>
    </source>
</evidence>
<dbReference type="PANTHER" id="PTHR14657">
    <property type="entry name" value="IGF-LIKE FAMILY RECEPTOR 1"/>
    <property type="match status" value="1"/>
</dbReference>
<evidence type="ECO:0000259" key="4">
    <source>
        <dbReference type="PROSITE" id="PS50050"/>
    </source>
</evidence>
<dbReference type="GO" id="GO:0005886">
    <property type="term" value="C:plasma membrane"/>
    <property type="evidence" value="ECO:0007669"/>
    <property type="project" value="TreeGrafter"/>
</dbReference>
<dbReference type="Gene3D" id="2.10.50.10">
    <property type="entry name" value="Tumor Necrosis Factor Receptor, subunit A, domain 2"/>
    <property type="match status" value="2"/>
</dbReference>
<protein>
    <submittedName>
        <fullName evidence="6">IGF-like family receptor 1 isoform X2</fullName>
    </submittedName>
</protein>
<dbReference type="SMART" id="SM00208">
    <property type="entry name" value="TNFR"/>
    <property type="match status" value="1"/>
</dbReference>
<dbReference type="PANTHER" id="PTHR14657:SF2">
    <property type="entry name" value="IGF-LIKE FAMILY RECEPTOR 1"/>
    <property type="match status" value="1"/>
</dbReference>
<dbReference type="PROSITE" id="PS50050">
    <property type="entry name" value="TNFR_NGFR_2"/>
    <property type="match status" value="1"/>
</dbReference>
<dbReference type="CTD" id="79713"/>
<dbReference type="Gene3D" id="1.10.533.10">
    <property type="entry name" value="Death Domain, Fas"/>
    <property type="match status" value="1"/>
</dbReference>
<dbReference type="PROSITE" id="PS00652">
    <property type="entry name" value="TNFR_NGFR_1"/>
    <property type="match status" value="1"/>
</dbReference>
<dbReference type="NCBIfam" id="TIGR01167">
    <property type="entry name" value="LPXTG_anchor"/>
    <property type="match status" value="1"/>
</dbReference>
<dbReference type="SUPFAM" id="SSF47986">
    <property type="entry name" value="DEATH domain"/>
    <property type="match status" value="1"/>
</dbReference>